<dbReference type="Proteomes" id="UP000614601">
    <property type="component" value="Unassembled WGS sequence"/>
</dbReference>
<organism evidence="9 10">
    <name type="scientific">Bursaphelenchus okinawaensis</name>
    <dbReference type="NCBI Taxonomy" id="465554"/>
    <lineage>
        <taxon>Eukaryota</taxon>
        <taxon>Metazoa</taxon>
        <taxon>Ecdysozoa</taxon>
        <taxon>Nematoda</taxon>
        <taxon>Chromadorea</taxon>
        <taxon>Rhabditida</taxon>
        <taxon>Tylenchina</taxon>
        <taxon>Tylenchomorpha</taxon>
        <taxon>Aphelenchoidea</taxon>
        <taxon>Aphelenchoididae</taxon>
        <taxon>Bursaphelenchus</taxon>
    </lineage>
</organism>
<feature type="region of interest" description="Disordered" evidence="7">
    <location>
        <begin position="110"/>
        <end position="143"/>
    </location>
</feature>
<feature type="compositionally biased region" description="Acidic residues" evidence="7">
    <location>
        <begin position="116"/>
        <end position="130"/>
    </location>
</feature>
<feature type="region of interest" description="Disordered" evidence="7">
    <location>
        <begin position="652"/>
        <end position="732"/>
    </location>
</feature>
<dbReference type="GO" id="GO:0000395">
    <property type="term" value="P:mRNA 5'-splice site recognition"/>
    <property type="evidence" value="ECO:0007669"/>
    <property type="project" value="TreeGrafter"/>
</dbReference>
<keyword evidence="2" id="KW-0677">Repeat</keyword>
<dbReference type="AlphaFoldDB" id="A0A811L8R8"/>
<dbReference type="PROSITE" id="PS50128">
    <property type="entry name" value="SURP"/>
    <property type="match status" value="2"/>
</dbReference>
<dbReference type="OrthoDB" id="5836667at2759"/>
<feature type="region of interest" description="Disordered" evidence="7">
    <location>
        <begin position="458"/>
        <end position="502"/>
    </location>
</feature>
<proteinExistence type="predicted"/>
<sequence>MSSDEENDDLCVRGYESRLFPQDSVKFRSDQDLLIPWNDDEELLIDRYDCRLYLLDLSSKTIGEAGKLAEEEYDKVEEELCEQERYKDLEKRIKEDEREERRKRAEIAFNYAEENNNSEDELEESDDEEANQPYQSPEGIKMPTGLVLPETQKHGHLIERTANFVVQNGPQMEVIIKAKHSRDQNQSFDFLNFDNILFSFYKFMCKLIREKKYTPAPPKHQPKPGESFVHQKPENYVKEEEESDSDSDGDYLHPLLAGGSSVDKKTEKSPIKLPPLPSSLNKNGNDNPYSSLYAIHAVKPPEPPPEPKPEPSTSEPQFSYETDPTEIHNYNTWHQNFFQRPTPNCPNPPLVPVRPDQETWEQIDLAARYVAANGAFAENRLLEQNRSKLTFLYPDNPYNIVYHTRIRQCQYKLNPYASPFVRSKYFEALESPTEASGNDNYGQQNVTTAHVQQDYGNVNRHGQYEGSSNGPTSTYRGEPYNQGTIPKAPEPPETREWPTDEAEVIADEKVKQIRREKARQFMADLLKRKRENKEERPVDKVENVKDALEGGRDVKEGLEAEKGGRKGLEIEKSVKEVFANDDDEEEEGQIGEEGLNNEVEAMKSGCKAKNYDVEDQTQEDNDRTSSLIPAEKVLPSLITNLVKNQVEQLVLTEKPEGLGMVEAVEKHKIEGKDSERVSDVERRPGSRSSITKDRPKRRERRRDRSRNQEVHVEEEARGEDQEAHLLTGAQEGQDLTVYGTIRDLAVVQGTIRDLVAGPGTMRGLVAVPGTTEGEEVDMKNDPEAHRQKMTTIRKEENTGREATAHAGDEQYLQRESRD</sequence>
<feature type="region of interest" description="Disordered" evidence="7">
    <location>
        <begin position="792"/>
        <end position="818"/>
    </location>
</feature>
<dbReference type="Pfam" id="PF09750">
    <property type="entry name" value="DRY_EERY"/>
    <property type="match status" value="1"/>
</dbReference>
<evidence type="ECO:0000313" key="9">
    <source>
        <dbReference type="EMBL" id="CAD5223534.1"/>
    </source>
</evidence>
<keyword evidence="10" id="KW-1185">Reference proteome</keyword>
<feature type="domain" description="SURP motif" evidence="8">
    <location>
        <begin position="362"/>
        <end position="402"/>
    </location>
</feature>
<dbReference type="InterPro" id="IPR000061">
    <property type="entry name" value="Surp"/>
</dbReference>
<keyword evidence="4" id="KW-0805">Transcription regulation</keyword>
<dbReference type="Proteomes" id="UP000783686">
    <property type="component" value="Unassembled WGS sequence"/>
</dbReference>
<evidence type="ECO:0000256" key="1">
    <source>
        <dbReference type="ARBA" id="ARBA00022664"/>
    </source>
</evidence>
<keyword evidence="3" id="KW-0694">RNA-binding</keyword>
<evidence type="ECO:0000256" key="5">
    <source>
        <dbReference type="ARBA" id="ARBA00023163"/>
    </source>
</evidence>
<dbReference type="EMBL" id="CAJFDH010000005">
    <property type="protein sequence ID" value="CAD5223534.1"/>
    <property type="molecule type" value="Genomic_DNA"/>
</dbReference>
<dbReference type="PANTHER" id="PTHR13161:SF15">
    <property type="entry name" value="SPLICING FACTOR, SUPPRESSOR OF WHITE-APRICOT HOMOLOG"/>
    <property type="match status" value="1"/>
</dbReference>
<name>A0A811L8R8_9BILA</name>
<feature type="compositionally biased region" description="Basic and acidic residues" evidence="7">
    <location>
        <begin position="663"/>
        <end position="684"/>
    </location>
</feature>
<dbReference type="GO" id="GO:0003723">
    <property type="term" value="F:RNA binding"/>
    <property type="evidence" value="ECO:0007669"/>
    <property type="project" value="UniProtKB-KW"/>
</dbReference>
<reference evidence="9" key="1">
    <citation type="submission" date="2020-09" db="EMBL/GenBank/DDBJ databases">
        <authorList>
            <person name="Kikuchi T."/>
        </authorList>
    </citation>
    <scope>NUCLEOTIDE SEQUENCE</scope>
    <source>
        <strain evidence="9">SH1</strain>
    </source>
</reference>
<feature type="compositionally biased region" description="Acidic residues" evidence="7">
    <location>
        <begin position="239"/>
        <end position="249"/>
    </location>
</feature>
<dbReference type="InterPro" id="IPR019147">
    <property type="entry name" value="SWAP_N_domain"/>
</dbReference>
<dbReference type="SUPFAM" id="SSF109905">
    <property type="entry name" value="Surp module (SWAP domain)"/>
    <property type="match status" value="2"/>
</dbReference>
<evidence type="ECO:0000256" key="4">
    <source>
        <dbReference type="ARBA" id="ARBA00023015"/>
    </source>
</evidence>
<feature type="compositionally biased region" description="Basic residues" evidence="7">
    <location>
        <begin position="694"/>
        <end position="704"/>
    </location>
</feature>
<feature type="compositionally biased region" description="Acidic residues" evidence="7">
    <location>
        <begin position="579"/>
        <end position="590"/>
    </location>
</feature>
<accession>A0A811L8R8</accession>
<feature type="compositionally biased region" description="Polar residues" evidence="7">
    <location>
        <begin position="465"/>
        <end position="475"/>
    </location>
</feature>
<dbReference type="InterPro" id="IPR040397">
    <property type="entry name" value="SWAP"/>
</dbReference>
<keyword evidence="1" id="KW-0507">mRNA processing</keyword>
<gene>
    <name evidence="9" type="ORF">BOKJ2_LOCUS10304</name>
</gene>
<dbReference type="Gene3D" id="1.10.10.790">
    <property type="entry name" value="Surp module"/>
    <property type="match status" value="2"/>
</dbReference>
<feature type="domain" description="SURP motif" evidence="8">
    <location>
        <begin position="157"/>
        <end position="201"/>
    </location>
</feature>
<protein>
    <recommendedName>
        <fullName evidence="8">SURP motif domain-containing protein</fullName>
    </recommendedName>
</protein>
<dbReference type="Pfam" id="PF01805">
    <property type="entry name" value="Surp"/>
    <property type="match status" value="2"/>
</dbReference>
<evidence type="ECO:0000256" key="7">
    <source>
        <dbReference type="SAM" id="MobiDB-lite"/>
    </source>
</evidence>
<dbReference type="SMART" id="SM00648">
    <property type="entry name" value="SWAP"/>
    <property type="match status" value="2"/>
</dbReference>
<evidence type="ECO:0000256" key="2">
    <source>
        <dbReference type="ARBA" id="ARBA00022737"/>
    </source>
</evidence>
<evidence type="ECO:0000259" key="8">
    <source>
        <dbReference type="PROSITE" id="PS50128"/>
    </source>
</evidence>
<feature type="region of interest" description="Disordered" evidence="7">
    <location>
        <begin position="576"/>
        <end position="630"/>
    </location>
</feature>
<feature type="compositionally biased region" description="Basic and acidic residues" evidence="7">
    <location>
        <begin position="705"/>
        <end position="723"/>
    </location>
</feature>
<keyword evidence="5" id="KW-0804">Transcription</keyword>
<dbReference type="SMART" id="SM01141">
    <property type="entry name" value="DRY_EERY"/>
    <property type="match status" value="1"/>
</dbReference>
<comment type="caution">
    <text evidence="9">The sequence shown here is derived from an EMBL/GenBank/DDBJ whole genome shotgun (WGS) entry which is preliminary data.</text>
</comment>
<dbReference type="InterPro" id="IPR035967">
    <property type="entry name" value="SWAP/Surp_sf"/>
</dbReference>
<feature type="region of interest" description="Disordered" evidence="7">
    <location>
        <begin position="214"/>
        <end position="323"/>
    </location>
</feature>
<dbReference type="EMBL" id="CAJFCW020000005">
    <property type="protein sequence ID" value="CAG9118151.1"/>
    <property type="molecule type" value="Genomic_DNA"/>
</dbReference>
<keyword evidence="6" id="KW-0508">mRNA splicing</keyword>
<evidence type="ECO:0000256" key="3">
    <source>
        <dbReference type="ARBA" id="ARBA00022884"/>
    </source>
</evidence>
<feature type="compositionally biased region" description="Basic and acidic residues" evidence="7">
    <location>
        <begin position="229"/>
        <end position="238"/>
    </location>
</feature>
<dbReference type="PANTHER" id="PTHR13161">
    <property type="entry name" value="SPLICING FACTOR SUPPRESSOR OF WHITE APRICOT"/>
    <property type="match status" value="1"/>
</dbReference>
<evidence type="ECO:0000256" key="6">
    <source>
        <dbReference type="ARBA" id="ARBA00023187"/>
    </source>
</evidence>
<evidence type="ECO:0000313" key="10">
    <source>
        <dbReference type="Proteomes" id="UP000614601"/>
    </source>
</evidence>